<reference evidence="4" key="1">
    <citation type="submission" date="2010-08" db="EMBL/GenBank/DDBJ databases">
        <authorList>
            <consortium name="Caenorhabditis japonica Sequencing Consortium"/>
            <person name="Wilson R.K."/>
        </authorList>
    </citation>
    <scope>NUCLEOTIDE SEQUENCE [LARGE SCALE GENOMIC DNA]</scope>
    <source>
        <strain evidence="4">DF5081</strain>
    </source>
</reference>
<evidence type="ECO:0000313" key="4">
    <source>
        <dbReference type="Proteomes" id="UP000005237"/>
    </source>
</evidence>
<dbReference type="GO" id="GO:0016020">
    <property type="term" value="C:membrane"/>
    <property type="evidence" value="ECO:0007669"/>
    <property type="project" value="InterPro"/>
</dbReference>
<evidence type="ECO:0000256" key="1">
    <source>
        <dbReference type="SAM" id="SignalP"/>
    </source>
</evidence>
<protein>
    <submittedName>
        <fullName evidence="3">Neur_chan_LBD domain-containing protein</fullName>
    </submittedName>
</protein>
<reference evidence="3" key="2">
    <citation type="submission" date="2022-06" db="UniProtKB">
        <authorList>
            <consortium name="EnsemblMetazoa"/>
        </authorList>
    </citation>
    <scope>IDENTIFICATION</scope>
    <source>
        <strain evidence="3">DF5081</strain>
    </source>
</reference>
<evidence type="ECO:0000313" key="3">
    <source>
        <dbReference type="EnsemblMetazoa" id="CJA11706.1"/>
    </source>
</evidence>
<organism evidence="3 4">
    <name type="scientific">Caenorhabditis japonica</name>
    <dbReference type="NCBI Taxonomy" id="281687"/>
    <lineage>
        <taxon>Eukaryota</taxon>
        <taxon>Metazoa</taxon>
        <taxon>Ecdysozoa</taxon>
        <taxon>Nematoda</taxon>
        <taxon>Chromadorea</taxon>
        <taxon>Rhabditida</taxon>
        <taxon>Rhabditina</taxon>
        <taxon>Rhabditomorpha</taxon>
        <taxon>Rhabditoidea</taxon>
        <taxon>Rhabditidae</taxon>
        <taxon>Peloderinae</taxon>
        <taxon>Caenorhabditis</taxon>
    </lineage>
</organism>
<feature type="signal peptide" evidence="1">
    <location>
        <begin position="1"/>
        <end position="19"/>
    </location>
</feature>
<feature type="chain" id="PRO_5035927094" evidence="1">
    <location>
        <begin position="20"/>
        <end position="156"/>
    </location>
</feature>
<dbReference type="Pfam" id="PF02931">
    <property type="entry name" value="Neur_chan_LBD"/>
    <property type="match status" value="1"/>
</dbReference>
<sequence length="156" mass="17584">MRIFFLILLLLLLTSSSSSSPSPNSNTQTYFDSSEEAPDVLLNHLSGAEEEDDGDLANNTKPVFVPGSSKRLTEHLLYKHNLNAPPDGLVYVEYELELVHILGIDELKQTMTVLIYVDEHWIDPSLTWDPALFGGITKTWVPLDKIWVPDIIVFNM</sequence>
<dbReference type="InterPro" id="IPR036734">
    <property type="entry name" value="Neur_chan_lig-bd_sf"/>
</dbReference>
<dbReference type="Gene3D" id="2.70.170.10">
    <property type="entry name" value="Neurotransmitter-gated ion-channel ligand-binding domain"/>
    <property type="match status" value="1"/>
</dbReference>
<keyword evidence="1" id="KW-0732">Signal</keyword>
<evidence type="ECO:0000259" key="2">
    <source>
        <dbReference type="Pfam" id="PF02931"/>
    </source>
</evidence>
<name>A0A8R1I087_CAEJA</name>
<proteinExistence type="predicted"/>
<accession>A0A8R1I087</accession>
<dbReference type="AlphaFoldDB" id="A0A8R1I087"/>
<dbReference type="SUPFAM" id="SSF63712">
    <property type="entry name" value="Nicotinic receptor ligand binding domain-like"/>
    <property type="match status" value="1"/>
</dbReference>
<keyword evidence="4" id="KW-1185">Reference proteome</keyword>
<dbReference type="EnsemblMetazoa" id="CJA11706.1">
    <property type="protein sequence ID" value="CJA11706.1"/>
    <property type="gene ID" value="WBGene00130910"/>
</dbReference>
<dbReference type="Proteomes" id="UP000005237">
    <property type="component" value="Unassembled WGS sequence"/>
</dbReference>
<dbReference type="InterPro" id="IPR006202">
    <property type="entry name" value="Neur_chan_lig-bd"/>
</dbReference>
<feature type="domain" description="Neurotransmitter-gated ion-channel ligand-binding" evidence="2">
    <location>
        <begin position="70"/>
        <end position="155"/>
    </location>
</feature>
<dbReference type="GO" id="GO:0005230">
    <property type="term" value="F:extracellular ligand-gated monoatomic ion channel activity"/>
    <property type="evidence" value="ECO:0007669"/>
    <property type="project" value="InterPro"/>
</dbReference>